<protein>
    <recommendedName>
        <fullName evidence="3">DUF429 domain-containing protein</fullName>
    </recommendedName>
</protein>
<dbReference type="OrthoDB" id="9801824at2"/>
<evidence type="ECO:0008006" key="3">
    <source>
        <dbReference type="Google" id="ProtNLM"/>
    </source>
</evidence>
<evidence type="ECO:0000313" key="2">
    <source>
        <dbReference type="Proteomes" id="UP000198773"/>
    </source>
</evidence>
<dbReference type="EMBL" id="FNRM01000002">
    <property type="protein sequence ID" value="SEA22281.1"/>
    <property type="molecule type" value="Genomic_DNA"/>
</dbReference>
<accession>A0A1H3ZFW0</accession>
<sequence length="82" mass="8737">MQGVPLAGIDLAWHGIKPTGLALGRLDEHVLPVDVLLSEVLGNDAICQLVQDYQPIGIAIDAPLIINNPTGMRECERGIGKL</sequence>
<organism evidence="1 2">
    <name type="scientific">Alkalimonas amylolytica</name>
    <dbReference type="NCBI Taxonomy" id="152573"/>
    <lineage>
        <taxon>Bacteria</taxon>
        <taxon>Pseudomonadati</taxon>
        <taxon>Pseudomonadota</taxon>
        <taxon>Gammaproteobacteria</taxon>
        <taxon>Alkalimonas</taxon>
    </lineage>
</organism>
<name>A0A1H3ZFW0_ALKAM</name>
<proteinExistence type="predicted"/>
<dbReference type="AlphaFoldDB" id="A0A1H3ZFW0"/>
<evidence type="ECO:0000313" key="1">
    <source>
        <dbReference type="EMBL" id="SEA22281.1"/>
    </source>
</evidence>
<reference evidence="1 2" key="1">
    <citation type="submission" date="2016-10" db="EMBL/GenBank/DDBJ databases">
        <authorList>
            <person name="de Groot N.N."/>
        </authorList>
    </citation>
    <scope>NUCLEOTIDE SEQUENCE [LARGE SCALE GENOMIC DNA]</scope>
    <source>
        <strain evidence="1 2">CGMCC 1.3430</strain>
    </source>
</reference>
<keyword evidence="2" id="KW-1185">Reference proteome</keyword>
<dbReference type="RefSeq" id="WP_091340101.1">
    <property type="nucleotide sequence ID" value="NZ_FNRM01000002.1"/>
</dbReference>
<gene>
    <name evidence="1" type="ORF">SAMN04488051_102159</name>
</gene>
<dbReference type="Proteomes" id="UP000198773">
    <property type="component" value="Unassembled WGS sequence"/>
</dbReference>